<organism evidence="1 2">
    <name type="scientific">Scleroderma citrinum Foug A</name>
    <dbReference type="NCBI Taxonomy" id="1036808"/>
    <lineage>
        <taxon>Eukaryota</taxon>
        <taxon>Fungi</taxon>
        <taxon>Dikarya</taxon>
        <taxon>Basidiomycota</taxon>
        <taxon>Agaricomycotina</taxon>
        <taxon>Agaricomycetes</taxon>
        <taxon>Agaricomycetidae</taxon>
        <taxon>Boletales</taxon>
        <taxon>Sclerodermatineae</taxon>
        <taxon>Sclerodermataceae</taxon>
        <taxon>Scleroderma</taxon>
    </lineage>
</organism>
<feature type="non-terminal residue" evidence="1">
    <location>
        <position position="1"/>
    </location>
</feature>
<evidence type="ECO:0000313" key="1">
    <source>
        <dbReference type="EMBL" id="KIM63093.1"/>
    </source>
</evidence>
<proteinExistence type="predicted"/>
<dbReference type="HOGENOM" id="CLU_006344_15_0_1"/>
<keyword evidence="2" id="KW-1185">Reference proteome</keyword>
<reference evidence="2" key="2">
    <citation type="submission" date="2015-01" db="EMBL/GenBank/DDBJ databases">
        <title>Evolutionary Origins and Diversification of the Mycorrhizal Mutualists.</title>
        <authorList>
            <consortium name="DOE Joint Genome Institute"/>
            <consortium name="Mycorrhizal Genomics Consortium"/>
            <person name="Kohler A."/>
            <person name="Kuo A."/>
            <person name="Nagy L.G."/>
            <person name="Floudas D."/>
            <person name="Copeland A."/>
            <person name="Barry K.W."/>
            <person name="Cichocki N."/>
            <person name="Veneault-Fourrey C."/>
            <person name="LaButti K."/>
            <person name="Lindquist E.A."/>
            <person name="Lipzen A."/>
            <person name="Lundell T."/>
            <person name="Morin E."/>
            <person name="Murat C."/>
            <person name="Riley R."/>
            <person name="Ohm R."/>
            <person name="Sun H."/>
            <person name="Tunlid A."/>
            <person name="Henrissat B."/>
            <person name="Grigoriev I.V."/>
            <person name="Hibbett D.S."/>
            <person name="Martin F."/>
        </authorList>
    </citation>
    <scope>NUCLEOTIDE SEQUENCE [LARGE SCALE GENOMIC DNA]</scope>
    <source>
        <strain evidence="2">Foug A</strain>
    </source>
</reference>
<gene>
    <name evidence="1" type="ORF">SCLCIDRAFT_118191</name>
</gene>
<reference evidence="1 2" key="1">
    <citation type="submission" date="2014-04" db="EMBL/GenBank/DDBJ databases">
        <authorList>
            <consortium name="DOE Joint Genome Institute"/>
            <person name="Kuo A."/>
            <person name="Kohler A."/>
            <person name="Nagy L.G."/>
            <person name="Floudas D."/>
            <person name="Copeland A."/>
            <person name="Barry K.W."/>
            <person name="Cichocki N."/>
            <person name="Veneault-Fourrey C."/>
            <person name="LaButti K."/>
            <person name="Lindquist E.A."/>
            <person name="Lipzen A."/>
            <person name="Lundell T."/>
            <person name="Morin E."/>
            <person name="Murat C."/>
            <person name="Sun H."/>
            <person name="Tunlid A."/>
            <person name="Henrissat B."/>
            <person name="Grigoriev I.V."/>
            <person name="Hibbett D.S."/>
            <person name="Martin F."/>
            <person name="Nordberg H.P."/>
            <person name="Cantor M.N."/>
            <person name="Hua S.X."/>
        </authorList>
    </citation>
    <scope>NUCLEOTIDE SEQUENCE [LARGE SCALE GENOMIC DNA]</scope>
    <source>
        <strain evidence="1 2">Foug A</strain>
    </source>
</reference>
<dbReference type="AlphaFoldDB" id="A0A0C2ZNG6"/>
<dbReference type="EMBL" id="KN822037">
    <property type="protein sequence ID" value="KIM63093.1"/>
    <property type="molecule type" value="Genomic_DNA"/>
</dbReference>
<sequence>PRHLRTLFEMGENIGHPELPDLVAIFLFQQRNPGIDIPDISKCPKVLDQGYSYSSAVATFYAPSDPSGVNGMLHQCIHASFSWRNGSPCYDCVFVEKDPTLPGFQGLFVAQVLLLFSFDYRNVHYPCALVQWFTSIGDEPCTNTGMWKV</sequence>
<dbReference type="STRING" id="1036808.A0A0C2ZNG6"/>
<protein>
    <submittedName>
        <fullName evidence="1">Uncharacterized protein</fullName>
    </submittedName>
</protein>
<name>A0A0C2ZNG6_9AGAM</name>
<dbReference type="Proteomes" id="UP000053989">
    <property type="component" value="Unassembled WGS sequence"/>
</dbReference>
<dbReference type="OrthoDB" id="3187773at2759"/>
<dbReference type="InParanoid" id="A0A0C2ZNG6"/>
<accession>A0A0C2ZNG6</accession>
<evidence type="ECO:0000313" key="2">
    <source>
        <dbReference type="Proteomes" id="UP000053989"/>
    </source>
</evidence>